<keyword evidence="3" id="KW-1003">Cell membrane</keyword>
<dbReference type="InterPro" id="IPR013833">
    <property type="entry name" value="Cyt_c_oxidase_su3_a-hlx"/>
</dbReference>
<dbReference type="PROSITE" id="PS50253">
    <property type="entry name" value="COX3"/>
    <property type="match status" value="1"/>
</dbReference>
<feature type="transmembrane region" description="Helical" evidence="8">
    <location>
        <begin position="135"/>
        <end position="159"/>
    </location>
</feature>
<feature type="domain" description="Heme-copper oxidase subunit III family profile" evidence="9">
    <location>
        <begin position="27"/>
        <end position="200"/>
    </location>
</feature>
<feature type="transmembrane region" description="Helical" evidence="8">
    <location>
        <begin position="64"/>
        <end position="84"/>
    </location>
</feature>
<reference evidence="11" key="1">
    <citation type="journal article" date="2019" name="Int. J. Syst. Evol. Microbiol.">
        <title>The Global Catalogue of Microorganisms (GCM) 10K type strain sequencing project: providing services to taxonomists for standard genome sequencing and annotation.</title>
        <authorList>
            <consortium name="The Broad Institute Genomics Platform"/>
            <consortium name="The Broad Institute Genome Sequencing Center for Infectious Disease"/>
            <person name="Wu L."/>
            <person name="Ma J."/>
        </authorList>
    </citation>
    <scope>NUCLEOTIDE SEQUENCE [LARGE SCALE GENOMIC DNA]</scope>
    <source>
        <strain evidence="11">KCTC 12847</strain>
    </source>
</reference>
<keyword evidence="5 8" id="KW-1133">Transmembrane helix</keyword>
<sequence length="206" mass="23442">MITVTKDISAVQAPLERSHDRQRGLQAMWLLIATEGMLFVLLFFAYFYLGASKPQWPLEKDPSYWKALVMLGILLLSSVSAHWAQRSIERGRNGSLLIGLVITLLLGGAFLYVTYWEYAIRMKTETPWDSAYASITYTITSFHLAHLLLGMCMLLFVLARTLAGHFTESRHVAVKNAVRYWHFVDLIWVFVVAIVYLSPQFYGGAT</sequence>
<dbReference type="RefSeq" id="WP_019020681.1">
    <property type="nucleotide sequence ID" value="NZ_BMXD01000014.1"/>
</dbReference>
<dbReference type="CDD" id="cd00386">
    <property type="entry name" value="Heme_Cu_Oxidase_III_like"/>
    <property type="match status" value="1"/>
</dbReference>
<evidence type="ECO:0000313" key="10">
    <source>
        <dbReference type="EMBL" id="MFC3292697.1"/>
    </source>
</evidence>
<dbReference type="Gene3D" id="1.20.120.80">
    <property type="entry name" value="Cytochrome c oxidase, subunit III, four-helix bundle"/>
    <property type="match status" value="1"/>
</dbReference>
<protein>
    <submittedName>
        <fullName evidence="10">Heme-copper oxidase subunit III</fullName>
    </submittedName>
</protein>
<evidence type="ECO:0000259" key="9">
    <source>
        <dbReference type="PROSITE" id="PS50253"/>
    </source>
</evidence>
<comment type="similarity">
    <text evidence="2 7">Belongs to the cytochrome c oxidase subunit 3 family.</text>
</comment>
<evidence type="ECO:0000256" key="5">
    <source>
        <dbReference type="ARBA" id="ARBA00022989"/>
    </source>
</evidence>
<evidence type="ECO:0000313" key="11">
    <source>
        <dbReference type="Proteomes" id="UP001595640"/>
    </source>
</evidence>
<dbReference type="PANTHER" id="PTHR11403:SF2">
    <property type="entry name" value="CYTOCHROME BO(3) UBIQUINOL OXIDASE SUBUNIT 3"/>
    <property type="match status" value="1"/>
</dbReference>
<dbReference type="Pfam" id="PF00510">
    <property type="entry name" value="COX3"/>
    <property type="match status" value="1"/>
</dbReference>
<comment type="subcellular location">
    <subcellularLocation>
        <location evidence="1 7">Cell membrane</location>
        <topology evidence="1 7">Multi-pass membrane protein</topology>
    </subcellularLocation>
</comment>
<evidence type="ECO:0000256" key="7">
    <source>
        <dbReference type="RuleBase" id="RU003376"/>
    </source>
</evidence>
<evidence type="ECO:0000256" key="6">
    <source>
        <dbReference type="ARBA" id="ARBA00023136"/>
    </source>
</evidence>
<dbReference type="InterPro" id="IPR024791">
    <property type="entry name" value="Cyt_c/ubiquinol_Oxase_su3"/>
</dbReference>
<feature type="transmembrane region" description="Helical" evidence="8">
    <location>
        <begin position="27"/>
        <end position="49"/>
    </location>
</feature>
<name>A0ABV7M1I4_9GAMM</name>
<accession>A0ABV7M1I4</accession>
<feature type="transmembrane region" description="Helical" evidence="8">
    <location>
        <begin position="180"/>
        <end position="198"/>
    </location>
</feature>
<dbReference type="EMBL" id="JBHRUH010000016">
    <property type="protein sequence ID" value="MFC3292697.1"/>
    <property type="molecule type" value="Genomic_DNA"/>
</dbReference>
<evidence type="ECO:0000256" key="4">
    <source>
        <dbReference type="ARBA" id="ARBA00022692"/>
    </source>
</evidence>
<comment type="caution">
    <text evidence="10">The sequence shown here is derived from an EMBL/GenBank/DDBJ whole genome shotgun (WGS) entry which is preliminary data.</text>
</comment>
<dbReference type="SUPFAM" id="SSF81452">
    <property type="entry name" value="Cytochrome c oxidase subunit III-like"/>
    <property type="match status" value="1"/>
</dbReference>
<dbReference type="Proteomes" id="UP001595640">
    <property type="component" value="Unassembled WGS sequence"/>
</dbReference>
<evidence type="ECO:0000256" key="1">
    <source>
        <dbReference type="ARBA" id="ARBA00004651"/>
    </source>
</evidence>
<evidence type="ECO:0000256" key="2">
    <source>
        <dbReference type="ARBA" id="ARBA00010581"/>
    </source>
</evidence>
<organism evidence="10 11">
    <name type="scientific">Modicisalibacter luteus</name>
    <dbReference type="NCBI Taxonomy" id="453962"/>
    <lineage>
        <taxon>Bacteria</taxon>
        <taxon>Pseudomonadati</taxon>
        <taxon>Pseudomonadota</taxon>
        <taxon>Gammaproteobacteria</taxon>
        <taxon>Oceanospirillales</taxon>
        <taxon>Halomonadaceae</taxon>
        <taxon>Modicisalibacter</taxon>
    </lineage>
</organism>
<keyword evidence="11" id="KW-1185">Reference proteome</keyword>
<keyword evidence="6 8" id="KW-0472">Membrane</keyword>
<gene>
    <name evidence="10" type="ORF">ACFOEI_11535</name>
</gene>
<evidence type="ECO:0000256" key="3">
    <source>
        <dbReference type="ARBA" id="ARBA00022475"/>
    </source>
</evidence>
<dbReference type="PANTHER" id="PTHR11403">
    <property type="entry name" value="CYTOCHROME C OXIDASE SUBUNIT III"/>
    <property type="match status" value="1"/>
</dbReference>
<proteinExistence type="inferred from homology"/>
<feature type="transmembrane region" description="Helical" evidence="8">
    <location>
        <begin position="96"/>
        <end position="115"/>
    </location>
</feature>
<keyword evidence="4 7" id="KW-0812">Transmembrane</keyword>
<evidence type="ECO:0000256" key="8">
    <source>
        <dbReference type="SAM" id="Phobius"/>
    </source>
</evidence>
<dbReference type="InterPro" id="IPR000298">
    <property type="entry name" value="Cyt_c_oxidase-like_su3"/>
</dbReference>
<dbReference type="InterPro" id="IPR035973">
    <property type="entry name" value="Cyt_c_oxidase_su3-like_sf"/>
</dbReference>